<dbReference type="OrthoDB" id="5430844at2"/>
<dbReference type="SUPFAM" id="SSF52540">
    <property type="entry name" value="P-loop containing nucleoside triphosphate hydrolases"/>
    <property type="match status" value="1"/>
</dbReference>
<name>A0A1Z2LDE5_9ACTN</name>
<dbReference type="RefSeq" id="WP_087929968.1">
    <property type="nucleotide sequence ID" value="NZ_CP021744.1"/>
</dbReference>
<reference evidence="1 2" key="1">
    <citation type="submission" date="2017-06" db="EMBL/GenBank/DDBJ databases">
        <title>Streptomyces albireticuli Genome sequencing and assembly.</title>
        <authorList>
            <person name="Wang Y."/>
            <person name="Du B."/>
            <person name="Ding Y."/>
            <person name="Liu H."/>
            <person name="Hou Q."/>
            <person name="Liu K."/>
            <person name="Yao L."/>
            <person name="Wang C."/>
        </authorList>
    </citation>
    <scope>NUCLEOTIDE SEQUENCE [LARGE SCALE GENOMIC DNA]</scope>
    <source>
        <strain evidence="1 2">MDJK11</strain>
    </source>
</reference>
<dbReference type="EMBL" id="CP021744">
    <property type="protein sequence ID" value="ARZ72333.1"/>
    <property type="molecule type" value="Genomic_DNA"/>
</dbReference>
<organism evidence="1 2">
    <name type="scientific">Streptomyces albireticuli</name>
    <dbReference type="NCBI Taxonomy" id="1940"/>
    <lineage>
        <taxon>Bacteria</taxon>
        <taxon>Bacillati</taxon>
        <taxon>Actinomycetota</taxon>
        <taxon>Actinomycetes</taxon>
        <taxon>Kitasatosporales</taxon>
        <taxon>Streptomycetaceae</taxon>
        <taxon>Streptomyces</taxon>
    </lineage>
</organism>
<dbReference type="InterPro" id="IPR027417">
    <property type="entry name" value="P-loop_NTPase"/>
</dbReference>
<dbReference type="AlphaFoldDB" id="A0A1Z2LDE5"/>
<dbReference type="KEGG" id="salj:SMD11_6757"/>
<dbReference type="SUPFAM" id="SSF53795">
    <property type="entry name" value="PEP carboxykinase-like"/>
    <property type="match status" value="1"/>
</dbReference>
<gene>
    <name evidence="1" type="ORF">SMD11_6757</name>
</gene>
<evidence type="ECO:0000313" key="1">
    <source>
        <dbReference type="EMBL" id="ARZ72333.1"/>
    </source>
</evidence>
<dbReference type="Proteomes" id="UP000195755">
    <property type="component" value="Chromosome"/>
</dbReference>
<evidence type="ECO:0000313" key="2">
    <source>
        <dbReference type="Proteomes" id="UP000195755"/>
    </source>
</evidence>
<protein>
    <submittedName>
        <fullName evidence="1">Uncharacterized protein</fullName>
    </submittedName>
</protein>
<accession>A0A1Z2LDE5</accession>
<proteinExistence type="predicted"/>
<sequence length="383" mass="41362">MRVNELAGGDPAGATDRYLLVRDHPLRIVTTSAGAGALVSETFWPPGMLGVTETAHASGPDLTVADLTSGPAGIHELLDEAAATAVRGEYELTRNHRLPRFDGDGWTVFTLKDVNSDEVAALVRTEGRLTVVRPRSVLGDRWLTRIVRDVATRIAKAEGSLVLHSSAFVHDGGAYLVIGDSGAGKSTTAVALARLLPSAGWMGNDRMHLDRRPDEHRGYRVTACPLPLAVNKGSLDVMGVTDFATWSVRAGFPPPGSDWDRFHGEDKLKLSSREVNRYLGVRVVPDAPLAGVLLPRVDLMAGYSLEPSTPGHAAEVIRRNCFSLDDNLYGEDWLNVPVRRRAEPPSVDAFLEHLAELPVLRCSVGSASDVTKLADGFQDAVRR</sequence>
<dbReference type="Gene3D" id="3.40.50.300">
    <property type="entry name" value="P-loop containing nucleotide triphosphate hydrolases"/>
    <property type="match status" value="1"/>
</dbReference>